<name>A0A1B6NX09_9ZZZZ</name>
<organism evidence="1">
    <name type="scientific">marine sediment metagenome</name>
    <dbReference type="NCBI Taxonomy" id="412755"/>
    <lineage>
        <taxon>unclassified sequences</taxon>
        <taxon>metagenomes</taxon>
        <taxon>ecological metagenomes</taxon>
    </lineage>
</organism>
<dbReference type="InterPro" id="IPR011042">
    <property type="entry name" value="6-blade_b-propeller_TolB-like"/>
</dbReference>
<dbReference type="EMBL" id="AYSL01000220">
    <property type="protein sequence ID" value="KTF07985.1"/>
    <property type="molecule type" value="Genomic_DNA"/>
</dbReference>
<gene>
    <name evidence="1" type="ORF">MGSAQ_000519</name>
</gene>
<reference evidence="1" key="1">
    <citation type="submission" date="2013-11" db="EMBL/GenBank/DDBJ databases">
        <title>Microbial diversity, functional groups and degradation webs in Northern and Southern Mediterranean and Red Sea marine crude oil polluted sites.</title>
        <authorList>
            <person name="Daffonchio D."/>
            <person name="Mapelli F."/>
            <person name="Ferrer M."/>
            <person name="Richter M."/>
            <person name="Cherif A."/>
            <person name="Malkawi H.I."/>
            <person name="Yakimov M.M."/>
            <person name="Abdel-Fattah Y.R."/>
            <person name="Blaghen M."/>
            <person name="Golyshin P.N."/>
            <person name="Kalogerakis N."/>
            <person name="Boon N."/>
            <person name="Magagnini M."/>
            <person name="Fava F."/>
        </authorList>
    </citation>
    <scope>NUCLEOTIDE SEQUENCE</scope>
</reference>
<proteinExistence type="predicted"/>
<comment type="caution">
    <text evidence="1">The sequence shown here is derived from an EMBL/GenBank/DDBJ whole genome shotgun (WGS) entry which is preliminary data.</text>
</comment>
<evidence type="ECO:0000313" key="1">
    <source>
        <dbReference type="EMBL" id="KTF07985.1"/>
    </source>
</evidence>
<accession>A0A1B6NX09</accession>
<sequence>MNTKRIKQGLLATSVAALFSVNAIAQHSSDANVELVGDIKGTQITGVTVSNDGRVFVNAPNWRDGVRFSVAQVTDTENLSLTLIAKQMNVWHKAK</sequence>
<protein>
    <submittedName>
        <fullName evidence="1">Uncharacterized protein</fullName>
    </submittedName>
</protein>
<dbReference type="AlphaFoldDB" id="A0A1B6NX09"/>
<dbReference type="Gene3D" id="2.120.10.30">
    <property type="entry name" value="TolB, C-terminal domain"/>
    <property type="match status" value="1"/>
</dbReference>